<dbReference type="AlphaFoldDB" id="A0A1G4PPW0"/>
<gene>
    <name evidence="5" type="ORF">SAMN04487970_1003179</name>
</gene>
<dbReference type="PANTHER" id="PTHR30146:SF109">
    <property type="entry name" value="HTH-TYPE TRANSCRIPTIONAL REGULATOR GALS"/>
    <property type="match status" value="1"/>
</dbReference>
<evidence type="ECO:0000256" key="2">
    <source>
        <dbReference type="ARBA" id="ARBA00023125"/>
    </source>
</evidence>
<feature type="domain" description="HTH lacI-type" evidence="4">
    <location>
        <begin position="8"/>
        <end position="62"/>
    </location>
</feature>
<dbReference type="Pfam" id="PF00356">
    <property type="entry name" value="LacI"/>
    <property type="match status" value="1"/>
</dbReference>
<dbReference type="Proteomes" id="UP000198601">
    <property type="component" value="Unassembled WGS sequence"/>
</dbReference>
<sequence>MTDTNKPITIKTIAKELNISFSTVSKALNNNPAIKEETRKMVLDKANEMGYTPNSLAKGLRSNSTKTIAIIFNDIENPVLTYIFRTISIKMADHGYTTMIFDSQFSEKIERANILTVLSRQPDFIILEPTSMNPNNLQLLSEMSNRLILQGVRYETMNCHHVHVDYAHGGYLAACAMLSNGHRDCLVITEPLSFPTSEQFVLGIERAYSEYNVPFNRDMVKTTHSSITNGFQTMQKLWDYDTNAFSIPFTGVLTFDDTLAYGVYKAAMQYNFKIPEDISVIGFDDNPLSAFSMPPLTTIHLPKEKMAENYISILQSALLEGRTETRFFSSDPILIPRDSVCNLFRRNRRN</sequence>
<dbReference type="GO" id="GO:0000976">
    <property type="term" value="F:transcription cis-regulatory region binding"/>
    <property type="evidence" value="ECO:0007669"/>
    <property type="project" value="TreeGrafter"/>
</dbReference>
<dbReference type="CDD" id="cd01392">
    <property type="entry name" value="HTH_LacI"/>
    <property type="match status" value="1"/>
</dbReference>
<protein>
    <submittedName>
        <fullName evidence="5">Transcriptional regulator, LacI family</fullName>
    </submittedName>
</protein>
<dbReference type="STRING" id="624147.SAMN04487970_1003179"/>
<dbReference type="Gene3D" id="1.10.260.40">
    <property type="entry name" value="lambda repressor-like DNA-binding domains"/>
    <property type="match status" value="1"/>
</dbReference>
<dbReference type="PANTHER" id="PTHR30146">
    <property type="entry name" value="LACI-RELATED TRANSCRIPTIONAL REPRESSOR"/>
    <property type="match status" value="1"/>
</dbReference>
<dbReference type="EMBL" id="FMTT01000003">
    <property type="protein sequence ID" value="SCW34307.1"/>
    <property type="molecule type" value="Genomic_DNA"/>
</dbReference>
<dbReference type="Pfam" id="PF13377">
    <property type="entry name" value="Peripla_BP_3"/>
    <property type="match status" value="1"/>
</dbReference>
<keyword evidence="3" id="KW-0804">Transcription</keyword>
<dbReference type="InterPro" id="IPR010982">
    <property type="entry name" value="Lambda_DNA-bd_dom_sf"/>
</dbReference>
<name>A0A1G4PPW0_9BACL</name>
<evidence type="ECO:0000259" key="4">
    <source>
        <dbReference type="PROSITE" id="PS50932"/>
    </source>
</evidence>
<evidence type="ECO:0000313" key="6">
    <source>
        <dbReference type="Proteomes" id="UP000198601"/>
    </source>
</evidence>
<proteinExistence type="predicted"/>
<dbReference type="SUPFAM" id="SSF47413">
    <property type="entry name" value="lambda repressor-like DNA-binding domains"/>
    <property type="match status" value="1"/>
</dbReference>
<reference evidence="6" key="1">
    <citation type="submission" date="2016-10" db="EMBL/GenBank/DDBJ databases">
        <authorList>
            <person name="Varghese N."/>
            <person name="Submissions S."/>
        </authorList>
    </citation>
    <scope>NUCLEOTIDE SEQUENCE [LARGE SCALE GENOMIC DNA]</scope>
    <source>
        <strain evidence="6">CGMCC 1.8946</strain>
    </source>
</reference>
<keyword evidence="6" id="KW-1185">Reference proteome</keyword>
<organism evidence="5 6">
    <name type="scientific">Paenibacillus tianmuensis</name>
    <dbReference type="NCBI Taxonomy" id="624147"/>
    <lineage>
        <taxon>Bacteria</taxon>
        <taxon>Bacillati</taxon>
        <taxon>Bacillota</taxon>
        <taxon>Bacilli</taxon>
        <taxon>Bacillales</taxon>
        <taxon>Paenibacillaceae</taxon>
        <taxon>Paenibacillus</taxon>
    </lineage>
</organism>
<accession>A0A1G4PPW0</accession>
<dbReference type="Gene3D" id="3.40.50.2300">
    <property type="match status" value="2"/>
</dbReference>
<evidence type="ECO:0000313" key="5">
    <source>
        <dbReference type="EMBL" id="SCW34307.1"/>
    </source>
</evidence>
<evidence type="ECO:0000256" key="1">
    <source>
        <dbReference type="ARBA" id="ARBA00023015"/>
    </source>
</evidence>
<dbReference type="OrthoDB" id="9796186at2"/>
<dbReference type="InterPro" id="IPR028082">
    <property type="entry name" value="Peripla_BP_I"/>
</dbReference>
<dbReference type="SMART" id="SM00354">
    <property type="entry name" value="HTH_LACI"/>
    <property type="match status" value="1"/>
</dbReference>
<dbReference type="InterPro" id="IPR046335">
    <property type="entry name" value="LacI/GalR-like_sensor"/>
</dbReference>
<keyword evidence="1" id="KW-0805">Transcription regulation</keyword>
<dbReference type="InterPro" id="IPR000843">
    <property type="entry name" value="HTH_LacI"/>
</dbReference>
<dbReference type="RefSeq" id="WP_090666949.1">
    <property type="nucleotide sequence ID" value="NZ_FMTT01000003.1"/>
</dbReference>
<dbReference type="SUPFAM" id="SSF53822">
    <property type="entry name" value="Periplasmic binding protein-like I"/>
    <property type="match status" value="1"/>
</dbReference>
<keyword evidence="2" id="KW-0238">DNA-binding</keyword>
<dbReference type="PROSITE" id="PS50932">
    <property type="entry name" value="HTH_LACI_2"/>
    <property type="match status" value="1"/>
</dbReference>
<dbReference type="CDD" id="cd06267">
    <property type="entry name" value="PBP1_LacI_sugar_binding-like"/>
    <property type="match status" value="1"/>
</dbReference>
<dbReference type="GO" id="GO:0003700">
    <property type="term" value="F:DNA-binding transcription factor activity"/>
    <property type="evidence" value="ECO:0007669"/>
    <property type="project" value="TreeGrafter"/>
</dbReference>
<evidence type="ECO:0000256" key="3">
    <source>
        <dbReference type="ARBA" id="ARBA00023163"/>
    </source>
</evidence>